<protein>
    <submittedName>
        <fullName evidence="1">Uncharacterized protein</fullName>
    </submittedName>
</protein>
<proteinExistence type="predicted"/>
<dbReference type="OMA" id="HRQKANW"/>
<organism evidence="1 2">
    <name type="scientific">Saprolegnia diclina (strain VS20)</name>
    <dbReference type="NCBI Taxonomy" id="1156394"/>
    <lineage>
        <taxon>Eukaryota</taxon>
        <taxon>Sar</taxon>
        <taxon>Stramenopiles</taxon>
        <taxon>Oomycota</taxon>
        <taxon>Saprolegniomycetes</taxon>
        <taxon>Saprolegniales</taxon>
        <taxon>Saprolegniaceae</taxon>
        <taxon>Saprolegnia</taxon>
    </lineage>
</organism>
<evidence type="ECO:0000313" key="1">
    <source>
        <dbReference type="EMBL" id="EQC30980.1"/>
    </source>
</evidence>
<dbReference type="Proteomes" id="UP000030762">
    <property type="component" value="Unassembled WGS sequence"/>
</dbReference>
<sequence length="121" mass="13647">MLELLLSTTTTPTYQKCGYRTGKCTHPSALKRNGQFHRLCAFHRQKANWNQMKLDRKKRERRASTDDDDAVAIFSPATMSPVLPSALDDGPFTLASDEMDFFLDAILSSKGLPPMPDTTFY</sequence>
<evidence type="ECO:0000313" key="2">
    <source>
        <dbReference type="Proteomes" id="UP000030762"/>
    </source>
</evidence>
<dbReference type="VEuPathDB" id="FungiDB:SDRG_11453"/>
<dbReference type="OrthoDB" id="69430at2759"/>
<dbReference type="EMBL" id="JH767172">
    <property type="protein sequence ID" value="EQC30980.1"/>
    <property type="molecule type" value="Genomic_DNA"/>
</dbReference>
<reference evidence="1 2" key="1">
    <citation type="submission" date="2012-04" db="EMBL/GenBank/DDBJ databases">
        <title>The Genome Sequence of Saprolegnia declina VS20.</title>
        <authorList>
            <consortium name="The Broad Institute Genome Sequencing Platform"/>
            <person name="Russ C."/>
            <person name="Nusbaum C."/>
            <person name="Tyler B."/>
            <person name="van West P."/>
            <person name="Dieguez-Uribeondo J."/>
            <person name="de Bruijn I."/>
            <person name="Tripathy S."/>
            <person name="Jiang R."/>
            <person name="Young S.K."/>
            <person name="Zeng Q."/>
            <person name="Gargeya S."/>
            <person name="Fitzgerald M."/>
            <person name="Haas B."/>
            <person name="Abouelleil A."/>
            <person name="Alvarado L."/>
            <person name="Arachchi H.M."/>
            <person name="Berlin A."/>
            <person name="Chapman S.B."/>
            <person name="Goldberg J."/>
            <person name="Griggs A."/>
            <person name="Gujja S."/>
            <person name="Hansen M."/>
            <person name="Howarth C."/>
            <person name="Imamovic A."/>
            <person name="Larimer J."/>
            <person name="McCowen C."/>
            <person name="Montmayeur A."/>
            <person name="Murphy C."/>
            <person name="Neiman D."/>
            <person name="Pearson M."/>
            <person name="Priest M."/>
            <person name="Roberts A."/>
            <person name="Saif S."/>
            <person name="Shea T."/>
            <person name="Sisk P."/>
            <person name="Sykes S."/>
            <person name="Wortman J."/>
            <person name="Nusbaum C."/>
            <person name="Birren B."/>
        </authorList>
    </citation>
    <scope>NUCLEOTIDE SEQUENCE [LARGE SCALE GENOMIC DNA]</scope>
    <source>
        <strain evidence="1 2">VS20</strain>
    </source>
</reference>
<accession>T0QBT9</accession>
<dbReference type="InParanoid" id="T0QBT9"/>
<keyword evidence="2" id="KW-1185">Reference proteome</keyword>
<name>T0QBT9_SAPDV</name>
<gene>
    <name evidence="1" type="ORF">SDRG_11453</name>
</gene>
<dbReference type="RefSeq" id="XP_008615718.1">
    <property type="nucleotide sequence ID" value="XM_008617496.1"/>
</dbReference>
<dbReference type="GeneID" id="19952180"/>
<dbReference type="AlphaFoldDB" id="T0QBT9"/>